<organism evidence="1 2">
    <name type="scientific">Beta vulgaris subsp. vulgaris</name>
    <name type="common">Beet</name>
    <dbReference type="NCBI Taxonomy" id="3555"/>
    <lineage>
        <taxon>Eukaryota</taxon>
        <taxon>Viridiplantae</taxon>
        <taxon>Streptophyta</taxon>
        <taxon>Embryophyta</taxon>
        <taxon>Tracheophyta</taxon>
        <taxon>Spermatophyta</taxon>
        <taxon>Magnoliopsida</taxon>
        <taxon>eudicotyledons</taxon>
        <taxon>Gunneridae</taxon>
        <taxon>Pentapetalae</taxon>
        <taxon>Caryophyllales</taxon>
        <taxon>Chenopodiaceae</taxon>
        <taxon>Betoideae</taxon>
        <taxon>Beta</taxon>
    </lineage>
</organism>
<accession>A0A0J8B6B7</accession>
<gene>
    <name evidence="1" type="ORF">BVRB_8g202140</name>
</gene>
<dbReference type="Proteomes" id="UP000035740">
    <property type="component" value="Unassembled WGS sequence"/>
</dbReference>
<proteinExistence type="predicted"/>
<dbReference type="EMBL" id="KQ090375">
    <property type="protein sequence ID" value="KMS96521.1"/>
    <property type="molecule type" value="Genomic_DNA"/>
</dbReference>
<name>A0A0J8B6B7_BETVV</name>
<sequence length="74" mass="8513">MLPMEEISIKRKGTSTRYEIRREKNNTRSTSFWRQNSILYIQRKTPSDTGSSPPQITDNASSTNYITVTSLTAR</sequence>
<evidence type="ECO:0000313" key="2">
    <source>
        <dbReference type="Proteomes" id="UP000035740"/>
    </source>
</evidence>
<dbReference type="AlphaFoldDB" id="A0A0J8B6B7"/>
<evidence type="ECO:0000313" key="1">
    <source>
        <dbReference type="EMBL" id="KMS96521.1"/>
    </source>
</evidence>
<keyword evidence="2" id="KW-1185">Reference proteome</keyword>
<dbReference type="eggNOG" id="ENOG502QSUU">
    <property type="taxonomic scope" value="Eukaryota"/>
</dbReference>
<reference evidence="1 2" key="1">
    <citation type="journal article" date="2014" name="Nature">
        <title>The genome of the recently domesticated crop plant sugar beet (Beta vulgaris).</title>
        <authorList>
            <person name="Dohm J.C."/>
            <person name="Minoche A.E."/>
            <person name="Holtgrawe D."/>
            <person name="Capella-Gutierrez S."/>
            <person name="Zakrzewski F."/>
            <person name="Tafer H."/>
            <person name="Rupp O."/>
            <person name="Sorensen T.R."/>
            <person name="Stracke R."/>
            <person name="Reinhardt R."/>
            <person name="Goesmann A."/>
            <person name="Kraft T."/>
            <person name="Schulz B."/>
            <person name="Stadler P.F."/>
            <person name="Schmidt T."/>
            <person name="Gabaldon T."/>
            <person name="Lehrach H."/>
            <person name="Weisshaar B."/>
            <person name="Himmelbauer H."/>
        </authorList>
    </citation>
    <scope>NUCLEOTIDE SEQUENCE [LARGE SCALE GENOMIC DNA]</scope>
    <source>
        <tissue evidence="1">Taproot</tissue>
    </source>
</reference>
<dbReference type="Gramene" id="KMS96521">
    <property type="protein sequence ID" value="KMS96521"/>
    <property type="gene ID" value="BVRB_8g202140"/>
</dbReference>
<protein>
    <submittedName>
        <fullName evidence="1">Uncharacterized protein</fullName>
    </submittedName>
</protein>